<reference evidence="1" key="1">
    <citation type="submission" date="2019-11" db="UniProtKB">
        <authorList>
            <consortium name="WormBaseParasite"/>
        </authorList>
    </citation>
    <scope>IDENTIFICATION</scope>
</reference>
<protein>
    <submittedName>
        <fullName evidence="1">Uncharacterized protein</fullName>
    </submittedName>
</protein>
<proteinExistence type="predicted"/>
<dbReference type="AlphaFoldDB" id="A0A5K3EGS2"/>
<accession>A0A5K3EGS2</accession>
<organism evidence="1">
    <name type="scientific">Mesocestoides corti</name>
    <name type="common">Flatworm</name>
    <dbReference type="NCBI Taxonomy" id="53468"/>
    <lineage>
        <taxon>Eukaryota</taxon>
        <taxon>Metazoa</taxon>
        <taxon>Spiralia</taxon>
        <taxon>Lophotrochozoa</taxon>
        <taxon>Platyhelminthes</taxon>
        <taxon>Cestoda</taxon>
        <taxon>Eucestoda</taxon>
        <taxon>Cyclophyllidea</taxon>
        <taxon>Mesocestoididae</taxon>
        <taxon>Mesocestoides</taxon>
    </lineage>
</organism>
<evidence type="ECO:0000313" key="1">
    <source>
        <dbReference type="WBParaSite" id="MCU_000181-RA"/>
    </source>
</evidence>
<dbReference type="WBParaSite" id="MCU_000181-RA">
    <property type="protein sequence ID" value="MCU_000181-RA"/>
    <property type="gene ID" value="MCU_000181"/>
</dbReference>
<sequence length="65" mass="6681">MRVKLAAPNTAAIMEKISKSSFIIFGVFTNPVGTSVGTCHTSVVSAAPTAPKDTSVSEGSALRNQ</sequence>
<name>A0A5K3EGS2_MESCO</name>